<keyword evidence="1" id="KW-0812">Transmembrane</keyword>
<keyword evidence="1" id="KW-0472">Membrane</keyword>
<proteinExistence type="predicted"/>
<gene>
    <name evidence="2" type="ORF">I5589_21960</name>
</gene>
<keyword evidence="3" id="KW-1185">Reference proteome</keyword>
<name>A0ABS1B035_BURVI</name>
<accession>A0ABS1B035</accession>
<evidence type="ECO:0000313" key="2">
    <source>
        <dbReference type="EMBL" id="MBJ9689744.1"/>
    </source>
</evidence>
<comment type="caution">
    <text evidence="2">The sequence shown here is derived from an EMBL/GenBank/DDBJ whole genome shotgun (WGS) entry which is preliminary data.</text>
</comment>
<reference evidence="2 3" key="1">
    <citation type="submission" date="2020-11" db="EMBL/GenBank/DDBJ databases">
        <title>Enhanced detection system for hospital associated transmission using whole genome sequencing surveillance.</title>
        <authorList>
            <person name="Harrison L.H."/>
            <person name="Van Tyne D."/>
            <person name="Marsh J.W."/>
            <person name="Griffith M.P."/>
            <person name="Snyder D.J."/>
            <person name="Cooper V.S."/>
            <person name="Mustapha M."/>
        </authorList>
    </citation>
    <scope>NUCLEOTIDE SEQUENCE [LARGE SCALE GENOMIC DNA]</scope>
    <source>
        <strain evidence="2 3">BC00020</strain>
    </source>
</reference>
<organism evidence="2 3">
    <name type="scientific">Burkholderia vietnamiensis</name>
    <dbReference type="NCBI Taxonomy" id="60552"/>
    <lineage>
        <taxon>Bacteria</taxon>
        <taxon>Pseudomonadati</taxon>
        <taxon>Pseudomonadota</taxon>
        <taxon>Betaproteobacteria</taxon>
        <taxon>Burkholderiales</taxon>
        <taxon>Burkholderiaceae</taxon>
        <taxon>Burkholderia</taxon>
        <taxon>Burkholderia cepacia complex</taxon>
    </lineage>
</organism>
<protein>
    <submittedName>
        <fullName evidence="2">Uncharacterized protein</fullName>
    </submittedName>
</protein>
<sequence length="80" mass="8890">MPAIAPDEAIVRESPYFFGAARLRPRRTYYVARRVEMRRVHRCGHGRGWALILPTAIAIAAAWDGVAAPVIAGNGRPRHE</sequence>
<feature type="transmembrane region" description="Helical" evidence="1">
    <location>
        <begin position="48"/>
        <end position="72"/>
    </location>
</feature>
<dbReference type="EMBL" id="JADVKH010000058">
    <property type="protein sequence ID" value="MBJ9689744.1"/>
    <property type="molecule type" value="Genomic_DNA"/>
</dbReference>
<keyword evidence="1" id="KW-1133">Transmembrane helix</keyword>
<dbReference type="Proteomes" id="UP000808215">
    <property type="component" value="Unassembled WGS sequence"/>
</dbReference>
<evidence type="ECO:0000313" key="3">
    <source>
        <dbReference type="Proteomes" id="UP000808215"/>
    </source>
</evidence>
<dbReference type="RefSeq" id="WP_081052285.1">
    <property type="nucleotide sequence ID" value="NZ_CADFEW010000002.1"/>
</dbReference>
<evidence type="ECO:0000256" key="1">
    <source>
        <dbReference type="SAM" id="Phobius"/>
    </source>
</evidence>